<dbReference type="GeneID" id="105233593"/>
<evidence type="ECO:0000313" key="8">
    <source>
        <dbReference type="Proteomes" id="UP001652620"/>
    </source>
</evidence>
<dbReference type="EMBL" id="GAKP01007766">
    <property type="protein sequence ID" value="JAC51186.1"/>
    <property type="molecule type" value="Transcribed_RNA"/>
</dbReference>
<dbReference type="Proteomes" id="UP001652620">
    <property type="component" value="Chromosome 1"/>
</dbReference>
<dbReference type="AlphaFoldDB" id="A0A034WA80"/>
<evidence type="ECO:0000313" key="9">
    <source>
        <dbReference type="RefSeq" id="XP_011214014.1"/>
    </source>
</evidence>
<feature type="region of interest" description="Disordered" evidence="5">
    <location>
        <begin position="219"/>
        <end position="334"/>
    </location>
</feature>
<keyword evidence="4" id="KW-0539">Nucleus</keyword>
<gene>
    <name evidence="7" type="primary">RPA43</name>
    <name evidence="9" type="synonym">LOC105233593</name>
</gene>
<dbReference type="KEGG" id="bdr:105233593"/>
<dbReference type="Gene3D" id="3.30.1490.120">
    <property type="entry name" value="RNA polymerase Rpb7-like, N-terminal domain"/>
    <property type="match status" value="1"/>
</dbReference>
<feature type="domain" description="RPA43 OB" evidence="6">
    <location>
        <begin position="105"/>
        <end position="246"/>
    </location>
</feature>
<dbReference type="RefSeq" id="XP_011214014.1">
    <property type="nucleotide sequence ID" value="XM_011215712.3"/>
</dbReference>
<dbReference type="GO" id="GO:0006352">
    <property type="term" value="P:DNA-templated transcription initiation"/>
    <property type="evidence" value="ECO:0007669"/>
    <property type="project" value="InterPro"/>
</dbReference>
<accession>A0A034WA80</accession>
<feature type="compositionally biased region" description="Basic residues" evidence="5">
    <location>
        <begin position="230"/>
        <end position="245"/>
    </location>
</feature>
<sequence>MAKRLQEYVKYSIKELESYTKQESSCVRKINSNLHISLGPYCLADFKHALSAHIMRRKVGYYDDSLEGIVLDIKNIKVLSKSAALRADDPRIHVDVNADCYVFCPIAGAILSGVVKHIGNHHIGVIIYRVFNVSIRFAAKLNKEEFKMDDTVQFRIKNFNLQNVFPYIEGDLVTASGDKITHKFIKVEPDSADSNIDSGVESRDNHELDELVNLIKEEKESEEECTPTKANKKKDKANSSKRKRKTSESAVIITTPTPIKKEPSSEKKKRKHADSVEQENTKTDKVTVKSKTKKINGELLNATQIKKEELDDSFTTPTKKRRKSKTNSISLDSS</sequence>
<dbReference type="PANTHER" id="PTHR12709:SF5">
    <property type="entry name" value="DNA-DIRECTED RNA POLYMERASE I SUBUNIT RPA43"/>
    <property type="match status" value="1"/>
</dbReference>
<evidence type="ECO:0000256" key="2">
    <source>
        <dbReference type="ARBA" id="ARBA00022478"/>
    </source>
</evidence>
<evidence type="ECO:0000256" key="4">
    <source>
        <dbReference type="ARBA" id="ARBA00023242"/>
    </source>
</evidence>
<proteinExistence type="predicted"/>
<dbReference type="PANTHER" id="PTHR12709">
    <property type="entry name" value="DNA-DIRECTED RNA POLYMERASE II, III"/>
    <property type="match status" value="1"/>
</dbReference>
<evidence type="ECO:0000256" key="1">
    <source>
        <dbReference type="ARBA" id="ARBA00004123"/>
    </source>
</evidence>
<dbReference type="GO" id="GO:0006362">
    <property type="term" value="P:transcription elongation by RNA polymerase I"/>
    <property type="evidence" value="ECO:0007669"/>
    <property type="project" value="TreeGrafter"/>
</dbReference>
<keyword evidence="2 7" id="KW-0240">DNA-directed RNA polymerase</keyword>
<comment type="subcellular location">
    <subcellularLocation>
        <location evidence="1">Nucleus</location>
    </subcellularLocation>
</comment>
<evidence type="ECO:0000259" key="6">
    <source>
        <dbReference type="Pfam" id="PF17875"/>
    </source>
</evidence>
<protein>
    <submittedName>
        <fullName evidence="7 9">DNA-directed RNA polymerase I subunit RPA43</fullName>
    </submittedName>
</protein>
<dbReference type="RefSeq" id="XP_011214014.2">
    <property type="nucleotide sequence ID" value="XM_011215712.4"/>
</dbReference>
<evidence type="ECO:0000256" key="3">
    <source>
        <dbReference type="ARBA" id="ARBA00023163"/>
    </source>
</evidence>
<dbReference type="CTD" id="221830"/>
<reference evidence="9" key="2">
    <citation type="submission" date="2022-04" db="UniProtKB">
        <authorList>
            <consortium name="RefSeq"/>
        </authorList>
    </citation>
    <scope>IDENTIFICATION</scope>
    <source>
        <strain evidence="9">Punador</strain>
    </source>
</reference>
<feature type="compositionally biased region" description="Basic and acidic residues" evidence="5">
    <location>
        <begin position="273"/>
        <end position="287"/>
    </location>
</feature>
<keyword evidence="3" id="KW-0804">Transcription</keyword>
<evidence type="ECO:0000313" key="7">
    <source>
        <dbReference type="EMBL" id="JAC51187.1"/>
    </source>
</evidence>
<dbReference type="InterPro" id="IPR036898">
    <property type="entry name" value="RNA_pol_Rpb7-like_N_sf"/>
</dbReference>
<dbReference type="InterPro" id="IPR041178">
    <property type="entry name" value="RPA43_OB"/>
</dbReference>
<dbReference type="Pfam" id="PF17875">
    <property type="entry name" value="RPA43_OB"/>
    <property type="match status" value="1"/>
</dbReference>
<evidence type="ECO:0000256" key="5">
    <source>
        <dbReference type="SAM" id="MobiDB-lite"/>
    </source>
</evidence>
<feature type="compositionally biased region" description="Polar residues" evidence="5">
    <location>
        <begin position="248"/>
        <end position="257"/>
    </location>
</feature>
<dbReference type="GO" id="GO:0005736">
    <property type="term" value="C:RNA polymerase I complex"/>
    <property type="evidence" value="ECO:0007669"/>
    <property type="project" value="TreeGrafter"/>
</dbReference>
<dbReference type="InterPro" id="IPR045113">
    <property type="entry name" value="Rpb7-like"/>
</dbReference>
<name>A0A034WA80_BACDO</name>
<dbReference type="OrthoDB" id="10250504at2759"/>
<dbReference type="EMBL" id="GAKP01007765">
    <property type="protein sequence ID" value="JAC51187.1"/>
    <property type="molecule type" value="Transcribed_RNA"/>
</dbReference>
<reference evidence="7" key="1">
    <citation type="journal article" date="2014" name="BMC Genomics">
        <title>Characterizing the developmental transcriptome of the oriental fruit fly, Bactrocera dorsalis (Diptera: Tephritidae) through comparative genomic analysis with Drosophila melanogaster utilizing modENCODE datasets.</title>
        <authorList>
            <person name="Geib S.M."/>
            <person name="Calla B."/>
            <person name="Hall B."/>
            <person name="Hou S."/>
            <person name="Manoukis N.C."/>
        </authorList>
    </citation>
    <scope>NUCLEOTIDE SEQUENCE</scope>
    <source>
        <strain evidence="7">Punador</strain>
    </source>
</reference>
<keyword evidence="8" id="KW-1185">Reference proteome</keyword>
<organism evidence="7">
    <name type="scientific">Bactrocera dorsalis</name>
    <name type="common">Oriental fruit fly</name>
    <name type="synonym">Dacus dorsalis</name>
    <dbReference type="NCBI Taxonomy" id="27457"/>
    <lineage>
        <taxon>Eukaryota</taxon>
        <taxon>Metazoa</taxon>
        <taxon>Ecdysozoa</taxon>
        <taxon>Arthropoda</taxon>
        <taxon>Hexapoda</taxon>
        <taxon>Insecta</taxon>
        <taxon>Pterygota</taxon>
        <taxon>Neoptera</taxon>
        <taxon>Endopterygota</taxon>
        <taxon>Diptera</taxon>
        <taxon>Brachycera</taxon>
        <taxon>Muscomorpha</taxon>
        <taxon>Tephritoidea</taxon>
        <taxon>Tephritidae</taxon>
        <taxon>Bactrocera</taxon>
        <taxon>Bactrocera</taxon>
    </lineage>
</organism>